<dbReference type="EMBL" id="BFAA01014249">
    <property type="protein sequence ID" value="GCB77719.1"/>
    <property type="molecule type" value="Genomic_DNA"/>
</dbReference>
<keyword evidence="1" id="KW-0547">Nucleotide-binding</keyword>
<sequence>MAGPALRLLPPDAGDRGSQRCRLGPRALAALGLKLGSPVRICLPGGAALCAAWPRRDRAEGFLQLDTKCVSPWLVGRPCQGLSLGLGHLQPLSCVKLRRVRVRAVLETGAWGLGGESKGLVGEYRAGGREGEDRCLGGEAGSGTPGGKAGSGTPGGKAGSGTPGGKAGSGTPRGEAGAMGVGGGAGGPGEEARGLGVEDRDGGREGEARPGTPGRKAGARGLGGGGGRPEGEARVVEGEDKAGDLGGKVGAETGELLKELLRGVYLCPGFVVELAAWPGLRLLEVTAVEPELEPGSTGFLGTRTRLEVVEVLRPEQFQSQGRDLRLGGLEQAASPLRELLSLPLRFPKALGRLGLPCPRGVLLLGPPGVGKTALLRALAHELEAPILEVSPAAIQGSRPGESEQKLRRLFEKAQGQAGPCLLFIDDMDSLFPRRAAAGNRPEDRLVAQLLTLMDNLDPWTQMLVVAASSRPEALEPALRRPGRFDREITINVPTMLQRQSILQAITSAMPLRADVYLSWLAEATSGYVGADLTALCREATLQLVRRSSKEPLDNKINFADFHEALRIVQPSCLRSSIGLTDFRPVQWDQIGGLDQVKLKLKQSIEWPVMYPEAFVRMGVTPIRGILLYGPPGCAKTTVVKAAASSCRCSFLSVSGADLFSPFVGDSEKALAQVFHQARAAAPSILFLDEIDSMLGSRSLDGTVDHSVKERVLSVLLNEMDGIGHSLAKGRDPERKILLPEGEQLEQSKMLEFQEVRNKDVIVVAATNRPDLLDDALLRPGRFDQIIFVPIPDAEARLSILRICTSKTPLDDVLLEELAAQTTGFTGADIQNLCKEAALLALQEDGFDAAAVKHGHFLKSLQNLKPSLTGQQLDFYHNLFSTVTRR</sequence>
<dbReference type="GO" id="GO:0051228">
    <property type="term" value="P:mitotic spindle disassembly"/>
    <property type="evidence" value="ECO:0007669"/>
    <property type="project" value="TreeGrafter"/>
</dbReference>
<feature type="compositionally biased region" description="Gly residues" evidence="3">
    <location>
        <begin position="177"/>
        <end position="189"/>
    </location>
</feature>
<dbReference type="Pfam" id="PF00004">
    <property type="entry name" value="AAA"/>
    <property type="match status" value="2"/>
</dbReference>
<dbReference type="PANTHER" id="PTHR23077">
    <property type="entry name" value="AAA-FAMILY ATPASE"/>
    <property type="match status" value="1"/>
</dbReference>
<evidence type="ECO:0000256" key="1">
    <source>
        <dbReference type="ARBA" id="ARBA00022741"/>
    </source>
</evidence>
<dbReference type="GO" id="GO:0034098">
    <property type="term" value="C:VCP-NPL4-UFD1 AAA ATPase complex"/>
    <property type="evidence" value="ECO:0007669"/>
    <property type="project" value="TreeGrafter"/>
</dbReference>
<dbReference type="GO" id="GO:0005634">
    <property type="term" value="C:nucleus"/>
    <property type="evidence" value="ECO:0007669"/>
    <property type="project" value="TreeGrafter"/>
</dbReference>
<dbReference type="InterPro" id="IPR003960">
    <property type="entry name" value="ATPase_AAA_CS"/>
</dbReference>
<dbReference type="GO" id="GO:0030970">
    <property type="term" value="P:retrograde protein transport, ER to cytosol"/>
    <property type="evidence" value="ECO:0007669"/>
    <property type="project" value="TreeGrafter"/>
</dbReference>
<evidence type="ECO:0000256" key="2">
    <source>
        <dbReference type="ARBA" id="ARBA00022840"/>
    </source>
</evidence>
<feature type="domain" description="AAA+ ATPase" evidence="4">
    <location>
        <begin position="621"/>
        <end position="792"/>
    </location>
</feature>
<feature type="region of interest" description="Disordered" evidence="3">
    <location>
        <begin position="131"/>
        <end position="249"/>
    </location>
</feature>
<accession>A0A401PX54</accession>
<keyword evidence="6" id="KW-1185">Reference proteome</keyword>
<dbReference type="InterPro" id="IPR041569">
    <property type="entry name" value="AAA_lid_3"/>
</dbReference>
<dbReference type="Gene3D" id="3.40.50.300">
    <property type="entry name" value="P-loop containing nucleotide triphosphate hydrolases"/>
    <property type="match status" value="2"/>
</dbReference>
<dbReference type="OrthoDB" id="27435at2759"/>
<dbReference type="OMA" id="ECPKGVL"/>
<dbReference type="InterPro" id="IPR027417">
    <property type="entry name" value="P-loop_NTPase"/>
</dbReference>
<evidence type="ECO:0000313" key="6">
    <source>
        <dbReference type="Proteomes" id="UP000288216"/>
    </source>
</evidence>
<feature type="compositionally biased region" description="Basic and acidic residues" evidence="3">
    <location>
        <begin position="190"/>
        <end position="208"/>
    </location>
</feature>
<feature type="compositionally biased region" description="Basic and acidic residues" evidence="3">
    <location>
        <begin position="229"/>
        <end position="243"/>
    </location>
</feature>
<dbReference type="SUPFAM" id="SSF52540">
    <property type="entry name" value="P-loop containing nucleoside triphosphate hydrolases"/>
    <property type="match status" value="2"/>
</dbReference>
<evidence type="ECO:0000259" key="4">
    <source>
        <dbReference type="SMART" id="SM00382"/>
    </source>
</evidence>
<keyword evidence="2" id="KW-0067">ATP-binding</keyword>
<dbReference type="PROSITE" id="PS00674">
    <property type="entry name" value="AAA"/>
    <property type="match status" value="1"/>
</dbReference>
<dbReference type="GO" id="GO:0097352">
    <property type="term" value="P:autophagosome maturation"/>
    <property type="evidence" value="ECO:0007669"/>
    <property type="project" value="TreeGrafter"/>
</dbReference>
<dbReference type="PANTHER" id="PTHR23077:SF194">
    <property type="entry name" value="ATPASE FAMILY GENE 2 PROTEIN HOMOLOG B"/>
    <property type="match status" value="1"/>
</dbReference>
<protein>
    <recommendedName>
        <fullName evidence="4">AAA+ ATPase domain-containing protein</fullName>
    </recommendedName>
</protein>
<dbReference type="Proteomes" id="UP000288216">
    <property type="component" value="Unassembled WGS sequence"/>
</dbReference>
<dbReference type="InterPro" id="IPR003593">
    <property type="entry name" value="AAA+_ATPase"/>
</dbReference>
<reference evidence="5 6" key="1">
    <citation type="journal article" date="2018" name="Nat. Ecol. Evol.">
        <title>Shark genomes provide insights into elasmobranch evolution and the origin of vertebrates.</title>
        <authorList>
            <person name="Hara Y"/>
            <person name="Yamaguchi K"/>
            <person name="Onimaru K"/>
            <person name="Kadota M"/>
            <person name="Koyanagi M"/>
            <person name="Keeley SD"/>
            <person name="Tatsumi K"/>
            <person name="Tanaka K"/>
            <person name="Motone F"/>
            <person name="Kageyama Y"/>
            <person name="Nozu R"/>
            <person name="Adachi N"/>
            <person name="Nishimura O"/>
            <person name="Nakagawa R"/>
            <person name="Tanegashima C"/>
            <person name="Kiyatake I"/>
            <person name="Matsumoto R"/>
            <person name="Murakumo K"/>
            <person name="Nishida K"/>
            <person name="Terakita A"/>
            <person name="Kuratani S"/>
            <person name="Sato K"/>
            <person name="Hyodo S Kuraku.S."/>
        </authorList>
    </citation>
    <scope>NUCLEOTIDE SEQUENCE [LARGE SCALE GENOMIC DNA]</scope>
</reference>
<dbReference type="GO" id="GO:0005524">
    <property type="term" value="F:ATP binding"/>
    <property type="evidence" value="ECO:0007669"/>
    <property type="project" value="UniProtKB-KW"/>
</dbReference>
<dbReference type="FunFam" id="3.40.50.300:FF:001081">
    <property type="entry name" value="Spermatogenesis-associated protein 5-like protein 1"/>
    <property type="match status" value="1"/>
</dbReference>
<proteinExistence type="predicted"/>
<dbReference type="Pfam" id="PF17862">
    <property type="entry name" value="AAA_lid_3"/>
    <property type="match status" value="2"/>
</dbReference>
<dbReference type="GO" id="GO:0031593">
    <property type="term" value="F:polyubiquitin modification-dependent protein binding"/>
    <property type="evidence" value="ECO:0007669"/>
    <property type="project" value="TreeGrafter"/>
</dbReference>
<dbReference type="InterPro" id="IPR003959">
    <property type="entry name" value="ATPase_AAA_core"/>
</dbReference>
<feature type="compositionally biased region" description="Gly residues" evidence="3">
    <location>
        <begin position="138"/>
        <end position="168"/>
    </location>
</feature>
<gene>
    <name evidence="5" type="ORF">scyTo_0019315</name>
</gene>
<evidence type="ECO:0000313" key="5">
    <source>
        <dbReference type="EMBL" id="GCB77719.1"/>
    </source>
</evidence>
<evidence type="ECO:0000256" key="3">
    <source>
        <dbReference type="SAM" id="MobiDB-lite"/>
    </source>
</evidence>
<dbReference type="FunFam" id="1.10.8.60:FF:000038">
    <property type="entry name" value="spermatogenesis-associated protein 5-like protein 1"/>
    <property type="match status" value="1"/>
</dbReference>
<feature type="domain" description="AAA+ ATPase" evidence="4">
    <location>
        <begin position="357"/>
        <end position="494"/>
    </location>
</feature>
<dbReference type="FunFam" id="3.40.50.300:FF:000061">
    <property type="entry name" value="ATPase family, AAA domain-containing 2"/>
    <property type="match status" value="1"/>
</dbReference>
<dbReference type="STRING" id="75743.A0A401PX54"/>
<dbReference type="GO" id="GO:0005829">
    <property type="term" value="C:cytosol"/>
    <property type="evidence" value="ECO:0007669"/>
    <property type="project" value="TreeGrafter"/>
</dbReference>
<dbReference type="AlphaFoldDB" id="A0A401PX54"/>
<dbReference type="InterPro" id="IPR050168">
    <property type="entry name" value="AAA_ATPase_domain"/>
</dbReference>
<dbReference type="Gene3D" id="1.10.8.60">
    <property type="match status" value="2"/>
</dbReference>
<organism evidence="5 6">
    <name type="scientific">Scyliorhinus torazame</name>
    <name type="common">Cloudy catshark</name>
    <name type="synonym">Catulus torazame</name>
    <dbReference type="NCBI Taxonomy" id="75743"/>
    <lineage>
        <taxon>Eukaryota</taxon>
        <taxon>Metazoa</taxon>
        <taxon>Chordata</taxon>
        <taxon>Craniata</taxon>
        <taxon>Vertebrata</taxon>
        <taxon>Chondrichthyes</taxon>
        <taxon>Elasmobranchii</taxon>
        <taxon>Galeomorphii</taxon>
        <taxon>Galeoidea</taxon>
        <taxon>Carcharhiniformes</taxon>
        <taxon>Scyliorhinidae</taxon>
        <taxon>Scyliorhinus</taxon>
    </lineage>
</organism>
<dbReference type="SMART" id="SM00382">
    <property type="entry name" value="AAA"/>
    <property type="match status" value="2"/>
</dbReference>
<comment type="caution">
    <text evidence="5">The sequence shown here is derived from an EMBL/GenBank/DDBJ whole genome shotgun (WGS) entry which is preliminary data.</text>
</comment>
<name>A0A401PX54_SCYTO</name>
<dbReference type="GO" id="GO:0016887">
    <property type="term" value="F:ATP hydrolysis activity"/>
    <property type="evidence" value="ECO:0007669"/>
    <property type="project" value="InterPro"/>
</dbReference>